<evidence type="ECO:0000256" key="1">
    <source>
        <dbReference type="SAM" id="SignalP"/>
    </source>
</evidence>
<proteinExistence type="predicted"/>
<evidence type="ECO:0000313" key="3">
    <source>
        <dbReference type="Proteomes" id="UP000271683"/>
    </source>
</evidence>
<dbReference type="InterPro" id="IPR029046">
    <property type="entry name" value="LolA/LolB/LppX"/>
</dbReference>
<evidence type="ECO:0008006" key="4">
    <source>
        <dbReference type="Google" id="ProtNLM"/>
    </source>
</evidence>
<dbReference type="Proteomes" id="UP000271683">
    <property type="component" value="Unassembled WGS sequence"/>
</dbReference>
<dbReference type="EMBL" id="RJKL01000001">
    <property type="protein sequence ID" value="ROP32247.1"/>
    <property type="molecule type" value="Genomic_DNA"/>
</dbReference>
<sequence>MRNRRLVIAVVAMGVALGLTGCGPEDTAKTPTGAAGASAEAPQAASKLDPAADLAAAAKKLADQSMKFDLDMSGQMTMTGVADTKARLTQVSMSMTALGGDKIEMRMIKDDLYLKLAGSLGAMLGGKGGGKAWMHLDASKLSEGSNFNLSPNGDDPAGTQAMISSLTQVERVGDTGFKGTLDLSKSPRFKKGAAGLGDKLTKIPFTAKKDGEGRLVELTLDMSSLGAGAGKMKTTYHDFGTPVSVEAPPASEVQEMPSQLSGILNA</sequence>
<accession>A0A3N1GPT3</accession>
<protein>
    <recommendedName>
        <fullName evidence="4">Lipoprotein</fullName>
    </recommendedName>
</protein>
<comment type="caution">
    <text evidence="2">The sequence shown here is derived from an EMBL/GenBank/DDBJ whole genome shotgun (WGS) entry which is preliminary data.</text>
</comment>
<dbReference type="OrthoDB" id="3379805at2"/>
<evidence type="ECO:0000313" key="2">
    <source>
        <dbReference type="EMBL" id="ROP32247.1"/>
    </source>
</evidence>
<reference evidence="2 3" key="1">
    <citation type="submission" date="2018-11" db="EMBL/GenBank/DDBJ databases">
        <title>Sequencing the genomes of 1000 actinobacteria strains.</title>
        <authorList>
            <person name="Klenk H.-P."/>
        </authorList>
    </citation>
    <scope>NUCLEOTIDE SEQUENCE [LARGE SCALE GENOMIC DNA]</scope>
    <source>
        <strain evidence="2 3">DSM 43634</strain>
    </source>
</reference>
<keyword evidence="1" id="KW-0732">Signal</keyword>
<dbReference type="SUPFAM" id="SSF89392">
    <property type="entry name" value="Prokaryotic lipoproteins and lipoprotein localization factors"/>
    <property type="match status" value="1"/>
</dbReference>
<organism evidence="2 3">
    <name type="scientific">Couchioplanes caeruleus</name>
    <dbReference type="NCBI Taxonomy" id="56438"/>
    <lineage>
        <taxon>Bacteria</taxon>
        <taxon>Bacillati</taxon>
        <taxon>Actinomycetota</taxon>
        <taxon>Actinomycetes</taxon>
        <taxon>Micromonosporales</taxon>
        <taxon>Micromonosporaceae</taxon>
        <taxon>Couchioplanes</taxon>
    </lineage>
</organism>
<name>A0A3N1GPT3_9ACTN</name>
<dbReference type="RefSeq" id="WP_143162980.1">
    <property type="nucleotide sequence ID" value="NZ_RJKL01000001.1"/>
</dbReference>
<feature type="chain" id="PRO_5038581886" description="Lipoprotein" evidence="1">
    <location>
        <begin position="22"/>
        <end position="266"/>
    </location>
</feature>
<feature type="signal peptide" evidence="1">
    <location>
        <begin position="1"/>
        <end position="21"/>
    </location>
</feature>
<dbReference type="Gene3D" id="2.50.20.20">
    <property type="match status" value="1"/>
</dbReference>
<gene>
    <name evidence="2" type="ORF">EDD30_5183</name>
</gene>
<dbReference type="PROSITE" id="PS51257">
    <property type="entry name" value="PROKAR_LIPOPROTEIN"/>
    <property type="match status" value="1"/>
</dbReference>
<dbReference type="AlphaFoldDB" id="A0A3N1GPT3"/>